<dbReference type="Proteomes" id="UP001305815">
    <property type="component" value="Chromosome"/>
</dbReference>
<organism evidence="1 2">
    <name type="scientific">Claveliimonas bilis</name>
    <dbReference type="NCBI Taxonomy" id="3028070"/>
    <lineage>
        <taxon>Bacteria</taxon>
        <taxon>Bacillati</taxon>
        <taxon>Bacillota</taxon>
        <taxon>Clostridia</taxon>
        <taxon>Lachnospirales</taxon>
        <taxon>Lachnospiraceae</taxon>
        <taxon>Claveliimonas</taxon>
    </lineage>
</organism>
<evidence type="ECO:0000313" key="2">
    <source>
        <dbReference type="Proteomes" id="UP001305815"/>
    </source>
</evidence>
<proteinExistence type="predicted"/>
<dbReference type="EMBL" id="AP027742">
    <property type="protein sequence ID" value="BDZ77137.1"/>
    <property type="molecule type" value="Genomic_DNA"/>
</dbReference>
<evidence type="ECO:0000313" key="1">
    <source>
        <dbReference type="EMBL" id="BDZ77137.1"/>
    </source>
</evidence>
<sequence length="52" mass="6024">MPREKMDGENLREGFVEVAFEQWTEQRENISFLVGSNVFPALAEAVSEKFPY</sequence>
<accession>A0ABM8I8J4</accession>
<reference evidence="2" key="1">
    <citation type="journal article" date="2023" name="Int. J. Syst. Evol. Microbiol.">
        <title>Claveliimonas bilis gen. nov., sp. nov., deoxycholic acid-producing bacteria isolated from human faeces, and reclassification of Sellimonas monacensis Zenner et al. 2021 as Claveliimonas monacensis comb. nov.</title>
        <authorList>
            <person name="Hisatomi A."/>
            <person name="Kastawa N.W.E.P.G."/>
            <person name="Song I."/>
            <person name="Ohkuma M."/>
            <person name="Fukiya S."/>
            <person name="Sakamoto M."/>
        </authorList>
    </citation>
    <scope>NUCLEOTIDE SEQUENCE [LARGE SCALE GENOMIC DNA]</scope>
    <source>
        <strain evidence="2">12BBH14</strain>
    </source>
</reference>
<keyword evidence="2" id="KW-1185">Reference proteome</keyword>
<name>A0ABM8I8J4_9FIRM</name>
<gene>
    <name evidence="1" type="ORF">Lac1_13200</name>
</gene>
<protein>
    <submittedName>
        <fullName evidence="1">Uncharacterized protein</fullName>
    </submittedName>
</protein>